<evidence type="ECO:0000313" key="2">
    <source>
        <dbReference type="EMBL" id="MFF8277344.1"/>
    </source>
</evidence>
<dbReference type="EMBL" id="JBIBSM010000006">
    <property type="protein sequence ID" value="MFF8277344.1"/>
    <property type="molecule type" value="Genomic_DNA"/>
</dbReference>
<keyword evidence="3" id="KW-1185">Reference proteome</keyword>
<dbReference type="Pfam" id="PF04525">
    <property type="entry name" value="LOR"/>
    <property type="match status" value="1"/>
</dbReference>
<dbReference type="SUPFAM" id="SSF54518">
    <property type="entry name" value="Tubby C-terminal domain-like"/>
    <property type="match status" value="1"/>
</dbReference>
<evidence type="ECO:0000256" key="1">
    <source>
        <dbReference type="ARBA" id="ARBA00005437"/>
    </source>
</evidence>
<accession>A0ABW6YCF7</accession>
<comment type="similarity">
    <text evidence="1">Belongs to the LOR family.</text>
</comment>
<sequence length="181" mass="20859">MFEERKDRRRANQAFDRGEGVTRYRMRQKAISFGNDYWIDNEAGDHLYKVNGKVLRARRTYKIEDRYGQNVATVQSRPLRIKDSMAIEDADGRRVAVVKKALVSPLRDRWVIKPENGEELTVQGNIVDHEYAIERDGYKIAEVSKRWFRLRDTYGLDIGPTADPTTVLAAAVAIDAMTHDD</sequence>
<dbReference type="InterPro" id="IPR007612">
    <property type="entry name" value="LOR"/>
</dbReference>
<gene>
    <name evidence="2" type="ORF">ACF05T_14725</name>
</gene>
<evidence type="ECO:0000313" key="3">
    <source>
        <dbReference type="Proteomes" id="UP001603013"/>
    </source>
</evidence>
<organism evidence="2 3">
    <name type="scientific">Streptomyces lateritius</name>
    <dbReference type="NCBI Taxonomy" id="67313"/>
    <lineage>
        <taxon>Bacteria</taxon>
        <taxon>Bacillati</taxon>
        <taxon>Actinomycetota</taxon>
        <taxon>Actinomycetes</taxon>
        <taxon>Kitasatosporales</taxon>
        <taxon>Streptomycetaceae</taxon>
        <taxon>Streptomyces</taxon>
    </lineage>
</organism>
<protein>
    <submittedName>
        <fullName evidence="2">LURP-one-related/scramblase family protein</fullName>
    </submittedName>
</protein>
<proteinExistence type="inferred from homology"/>
<dbReference type="Gene3D" id="2.40.160.200">
    <property type="entry name" value="LURP1-related"/>
    <property type="match status" value="1"/>
</dbReference>
<name>A0ABW6YCF7_9ACTN</name>
<dbReference type="Proteomes" id="UP001603013">
    <property type="component" value="Unassembled WGS sequence"/>
</dbReference>
<dbReference type="InterPro" id="IPR025659">
    <property type="entry name" value="Tubby-like_C"/>
</dbReference>
<comment type="caution">
    <text evidence="2">The sequence shown here is derived from an EMBL/GenBank/DDBJ whole genome shotgun (WGS) entry which is preliminary data.</text>
</comment>
<reference evidence="2 3" key="1">
    <citation type="submission" date="2024-10" db="EMBL/GenBank/DDBJ databases">
        <title>The Natural Products Discovery Center: Release of the First 8490 Sequenced Strains for Exploring Actinobacteria Biosynthetic Diversity.</title>
        <authorList>
            <person name="Kalkreuter E."/>
            <person name="Kautsar S.A."/>
            <person name="Yang D."/>
            <person name="Bader C.D."/>
            <person name="Teijaro C.N."/>
            <person name="Fluegel L."/>
            <person name="Davis C.M."/>
            <person name="Simpson J.R."/>
            <person name="Lauterbach L."/>
            <person name="Steele A.D."/>
            <person name="Gui C."/>
            <person name="Meng S."/>
            <person name="Li G."/>
            <person name="Viehrig K."/>
            <person name="Ye F."/>
            <person name="Su P."/>
            <person name="Kiefer A.F."/>
            <person name="Nichols A."/>
            <person name="Cepeda A.J."/>
            <person name="Yan W."/>
            <person name="Fan B."/>
            <person name="Jiang Y."/>
            <person name="Adhikari A."/>
            <person name="Zheng C.-J."/>
            <person name="Schuster L."/>
            <person name="Cowan T.M."/>
            <person name="Smanski M.J."/>
            <person name="Chevrette M.G."/>
            <person name="De Carvalho L.P.S."/>
            <person name="Shen B."/>
        </authorList>
    </citation>
    <scope>NUCLEOTIDE SEQUENCE [LARGE SCALE GENOMIC DNA]</scope>
    <source>
        <strain evidence="2 3">NPDC015755</strain>
    </source>
</reference>
<dbReference type="InterPro" id="IPR038595">
    <property type="entry name" value="LOR_sf"/>
</dbReference>
<dbReference type="RefSeq" id="WP_391934636.1">
    <property type="nucleotide sequence ID" value="NZ_JBIBSM010000006.1"/>
</dbReference>